<name>A0ACD5VQT0_AVESA</name>
<reference evidence="1" key="1">
    <citation type="submission" date="2021-05" db="EMBL/GenBank/DDBJ databases">
        <authorList>
            <person name="Scholz U."/>
            <person name="Mascher M."/>
            <person name="Fiebig A."/>
        </authorList>
    </citation>
    <scope>NUCLEOTIDE SEQUENCE [LARGE SCALE GENOMIC DNA]</scope>
</reference>
<evidence type="ECO:0000313" key="1">
    <source>
        <dbReference type="EnsemblPlants" id="AVESA.00010b.r2.3CG0498080.1.CDS"/>
    </source>
</evidence>
<sequence>MKLSLAFTLAVLFFQAIPLFEARPLQLDVDMAHHPRISLLPRTSIAKEAGEALVIDRVEPKQTSGDGEEEVAPGSPADALRRPGARSPPSPQGRNPPHYRQPAGSWGSVPWVSGSHKPSRPPAPTGQNPPHWRGLSPRPVDVFQVFSVLSKMSFY</sequence>
<evidence type="ECO:0000313" key="2">
    <source>
        <dbReference type="Proteomes" id="UP001732700"/>
    </source>
</evidence>
<protein>
    <submittedName>
        <fullName evidence="1">Uncharacterized protein</fullName>
    </submittedName>
</protein>
<organism evidence="1 2">
    <name type="scientific">Avena sativa</name>
    <name type="common">Oat</name>
    <dbReference type="NCBI Taxonomy" id="4498"/>
    <lineage>
        <taxon>Eukaryota</taxon>
        <taxon>Viridiplantae</taxon>
        <taxon>Streptophyta</taxon>
        <taxon>Embryophyta</taxon>
        <taxon>Tracheophyta</taxon>
        <taxon>Spermatophyta</taxon>
        <taxon>Magnoliopsida</taxon>
        <taxon>Liliopsida</taxon>
        <taxon>Poales</taxon>
        <taxon>Poaceae</taxon>
        <taxon>BOP clade</taxon>
        <taxon>Pooideae</taxon>
        <taxon>Poodae</taxon>
        <taxon>Poeae</taxon>
        <taxon>Poeae Chloroplast Group 1 (Aveneae type)</taxon>
        <taxon>Aveninae</taxon>
        <taxon>Avena</taxon>
    </lineage>
</organism>
<dbReference type="Proteomes" id="UP001732700">
    <property type="component" value="Chromosome 3C"/>
</dbReference>
<dbReference type="EnsemblPlants" id="AVESA.00010b.r2.3CG0498080.1">
    <property type="protein sequence ID" value="AVESA.00010b.r2.3CG0498080.1.CDS"/>
    <property type="gene ID" value="AVESA.00010b.r2.3CG0498080"/>
</dbReference>
<reference evidence="1" key="2">
    <citation type="submission" date="2025-09" db="UniProtKB">
        <authorList>
            <consortium name="EnsemblPlants"/>
        </authorList>
    </citation>
    <scope>IDENTIFICATION</scope>
</reference>
<accession>A0ACD5VQT0</accession>
<keyword evidence="2" id="KW-1185">Reference proteome</keyword>
<proteinExistence type="predicted"/>